<sequence length="27" mass="3309">MYNNMCRWKLIIKTAQHMFILEVQPSL</sequence>
<reference evidence="1" key="1">
    <citation type="submission" date="2014-11" db="EMBL/GenBank/DDBJ databases">
        <authorList>
            <person name="Amaro Gonzalez C."/>
        </authorList>
    </citation>
    <scope>NUCLEOTIDE SEQUENCE</scope>
</reference>
<protein>
    <submittedName>
        <fullName evidence="1">Uncharacterized protein</fullName>
    </submittedName>
</protein>
<dbReference type="EMBL" id="GBXM01053234">
    <property type="protein sequence ID" value="JAH55343.1"/>
    <property type="molecule type" value="Transcribed_RNA"/>
</dbReference>
<accession>A0A0E9TRJ5</accession>
<evidence type="ECO:0000313" key="1">
    <source>
        <dbReference type="EMBL" id="JAH55343.1"/>
    </source>
</evidence>
<organism evidence="1">
    <name type="scientific">Anguilla anguilla</name>
    <name type="common">European freshwater eel</name>
    <name type="synonym">Muraena anguilla</name>
    <dbReference type="NCBI Taxonomy" id="7936"/>
    <lineage>
        <taxon>Eukaryota</taxon>
        <taxon>Metazoa</taxon>
        <taxon>Chordata</taxon>
        <taxon>Craniata</taxon>
        <taxon>Vertebrata</taxon>
        <taxon>Euteleostomi</taxon>
        <taxon>Actinopterygii</taxon>
        <taxon>Neopterygii</taxon>
        <taxon>Teleostei</taxon>
        <taxon>Anguilliformes</taxon>
        <taxon>Anguillidae</taxon>
        <taxon>Anguilla</taxon>
    </lineage>
</organism>
<reference evidence="1" key="2">
    <citation type="journal article" date="2015" name="Fish Shellfish Immunol.">
        <title>Early steps in the European eel (Anguilla anguilla)-Vibrio vulnificus interaction in the gills: Role of the RtxA13 toxin.</title>
        <authorList>
            <person name="Callol A."/>
            <person name="Pajuelo D."/>
            <person name="Ebbesson L."/>
            <person name="Teles M."/>
            <person name="MacKenzie S."/>
            <person name="Amaro C."/>
        </authorList>
    </citation>
    <scope>NUCLEOTIDE SEQUENCE</scope>
</reference>
<proteinExistence type="predicted"/>
<dbReference type="AlphaFoldDB" id="A0A0E9TRJ5"/>
<name>A0A0E9TRJ5_ANGAN</name>